<dbReference type="InterPro" id="IPR011990">
    <property type="entry name" value="TPR-like_helical_dom_sf"/>
</dbReference>
<dbReference type="InterPro" id="IPR033985">
    <property type="entry name" value="SusD-like_N"/>
</dbReference>
<name>A0ABM8IBF9_9BACE</name>
<dbReference type="InterPro" id="IPR012944">
    <property type="entry name" value="SusD_RagB_dom"/>
</dbReference>
<keyword evidence="4" id="KW-0472">Membrane</keyword>
<dbReference type="Gene3D" id="1.25.40.390">
    <property type="match status" value="1"/>
</dbReference>
<dbReference type="EMBL" id="AP028055">
    <property type="protein sequence ID" value="BEG99329.1"/>
    <property type="molecule type" value="Genomic_DNA"/>
</dbReference>
<evidence type="ECO:0000256" key="1">
    <source>
        <dbReference type="ARBA" id="ARBA00004442"/>
    </source>
</evidence>
<dbReference type="Proteomes" id="UP001496674">
    <property type="component" value="Chromosome"/>
</dbReference>
<evidence type="ECO:0000313" key="8">
    <source>
        <dbReference type="EMBL" id="BEG99329.1"/>
    </source>
</evidence>
<feature type="domain" description="SusD-like N-terminal" evidence="7">
    <location>
        <begin position="110"/>
        <end position="228"/>
    </location>
</feature>
<evidence type="ECO:0000256" key="2">
    <source>
        <dbReference type="ARBA" id="ARBA00006275"/>
    </source>
</evidence>
<sequence length="614" mass="70307">MKKIHILILFIFALCLSSCDKWLDIESKTVIDENDINNYPELAEAQFLSNYLDLRNNVQSIGNGQLSYLQHHLDAFTDDGASNIAWGAGIMQNNTPGMVYGSIFNQTPSEYERAVWPYKEINKINKYIATYKKSANTDVLSTVGEAYFIRAYYYFELVKRYGGVPLYSTPLDSVKSINNRASEEASWDFVLNNLDSAIVLLPDNQKYIAEDKDRANKFTALSLKSRAMLYAGTIAKYGKVTNNGLQGVRSDMAKKYLTEAADAAQKVISASKYKLSSNFGDLFNGTAENDDEIIFRFKNNEKTGTQVFLDFWCMPYKVKKQGYTAFMVPSLDIVEQFETLNGVITPLDYTAKKTDLRDFFDDRDKRLAATVIYPGGEFLGQRYSIYKETRLTKKDGSVQTYRYENYDDWVKGAKVPGYDKYMKSGEDGVFYNEGNGFTNYGFYLKKTLYGVKRLEDYLKHENSQDAVIIRYGEVVLNFAEAAIELAGLGNTQYVAQAQVEFDNLRSIHGGLPAKTMTIDIVRHERRIDLLYEGFRYWDQKRWRIGTQMHNTTLHALFPVLNIDERTNPVSIYYTIEKNDAPLLATRVKWFQERDYYCPIPVSLSPGIVQNDGWN</sequence>
<accession>A0ABM8IBF9</accession>
<evidence type="ECO:0000256" key="3">
    <source>
        <dbReference type="ARBA" id="ARBA00022729"/>
    </source>
</evidence>
<evidence type="ECO:0000313" key="9">
    <source>
        <dbReference type="Proteomes" id="UP001496674"/>
    </source>
</evidence>
<organism evidence="8 9">
    <name type="scientific">Bacteroides sedimenti</name>
    <dbReference type="NCBI Taxonomy" id="2136147"/>
    <lineage>
        <taxon>Bacteria</taxon>
        <taxon>Pseudomonadati</taxon>
        <taxon>Bacteroidota</taxon>
        <taxon>Bacteroidia</taxon>
        <taxon>Bacteroidales</taxon>
        <taxon>Bacteroidaceae</taxon>
        <taxon>Bacteroides</taxon>
    </lineage>
</organism>
<protein>
    <submittedName>
        <fullName evidence="8">Glycan metabolism protein RagB</fullName>
    </submittedName>
</protein>
<feature type="domain" description="RagB/SusD" evidence="6">
    <location>
        <begin position="292"/>
        <end position="613"/>
    </location>
</feature>
<evidence type="ECO:0000259" key="6">
    <source>
        <dbReference type="Pfam" id="PF07980"/>
    </source>
</evidence>
<comment type="similarity">
    <text evidence="2">Belongs to the SusD family.</text>
</comment>
<proteinExistence type="inferred from homology"/>
<dbReference type="Pfam" id="PF14322">
    <property type="entry name" value="SusD-like_3"/>
    <property type="match status" value="1"/>
</dbReference>
<keyword evidence="9" id="KW-1185">Reference proteome</keyword>
<dbReference type="RefSeq" id="WP_353329793.1">
    <property type="nucleotide sequence ID" value="NZ_AP028055.1"/>
</dbReference>
<comment type="subcellular location">
    <subcellularLocation>
        <location evidence="1">Cell outer membrane</location>
    </subcellularLocation>
</comment>
<evidence type="ECO:0000256" key="5">
    <source>
        <dbReference type="ARBA" id="ARBA00023237"/>
    </source>
</evidence>
<keyword evidence="5" id="KW-0998">Cell outer membrane</keyword>
<dbReference type="Pfam" id="PF07980">
    <property type="entry name" value="SusD_RagB"/>
    <property type="match status" value="1"/>
</dbReference>
<evidence type="ECO:0000256" key="4">
    <source>
        <dbReference type="ARBA" id="ARBA00023136"/>
    </source>
</evidence>
<evidence type="ECO:0000259" key="7">
    <source>
        <dbReference type="Pfam" id="PF14322"/>
    </source>
</evidence>
<keyword evidence="3" id="KW-0732">Signal</keyword>
<gene>
    <name evidence="8" type="ORF">BSYN_15940</name>
</gene>
<dbReference type="SUPFAM" id="SSF48452">
    <property type="entry name" value="TPR-like"/>
    <property type="match status" value="1"/>
</dbReference>
<reference evidence="8 9" key="1">
    <citation type="submission" date="2023-04" db="EMBL/GenBank/DDBJ databases">
        <title>Draft genome sequence of acteroides sedimenti strain YN3PY1.</title>
        <authorList>
            <person name="Yoshida N."/>
        </authorList>
    </citation>
    <scope>NUCLEOTIDE SEQUENCE [LARGE SCALE GENOMIC DNA]</scope>
    <source>
        <strain evidence="8 9">YN3PY1</strain>
    </source>
</reference>